<dbReference type="InParanoid" id="A0A7F8K9U7"/>
<dbReference type="AlphaFoldDB" id="A0A7F8K9U7"/>
<sequence length="138" mass="14880">MSRPSGSSRDDGDHEREPGGPRRQGRVPAACRGQRRAREETAAEGWASPGLPALRALTRRRRLRRGPGGTWRARRATAPGELGSGETPASPPARPGPREPREAPPRGRGASGRPPLPRARAGRPVPARNLPRILLPRL</sequence>
<feature type="region of interest" description="Disordered" evidence="1">
    <location>
        <begin position="1"/>
        <end position="138"/>
    </location>
</feature>
<feature type="compositionally biased region" description="Basic and acidic residues" evidence="1">
    <location>
        <begin position="96"/>
        <end position="105"/>
    </location>
</feature>
<dbReference type="RefSeq" id="XP_030617370.1">
    <property type="nucleotide sequence ID" value="XM_030761510.1"/>
</dbReference>
<evidence type="ECO:0000256" key="1">
    <source>
        <dbReference type="SAM" id="MobiDB-lite"/>
    </source>
</evidence>
<name>A0A7F8K9U7_DELLE</name>
<evidence type="ECO:0000313" key="2">
    <source>
        <dbReference type="Proteomes" id="UP000248483"/>
    </source>
</evidence>
<protein>
    <submittedName>
        <fullName evidence="3">Proline-rich proteoglycan 2-like</fullName>
    </submittedName>
</protein>
<organism evidence="2 3">
    <name type="scientific">Delphinapterus leucas</name>
    <name type="common">Beluga whale</name>
    <dbReference type="NCBI Taxonomy" id="9749"/>
    <lineage>
        <taxon>Eukaryota</taxon>
        <taxon>Metazoa</taxon>
        <taxon>Chordata</taxon>
        <taxon>Craniata</taxon>
        <taxon>Vertebrata</taxon>
        <taxon>Euteleostomi</taxon>
        <taxon>Mammalia</taxon>
        <taxon>Eutheria</taxon>
        <taxon>Laurasiatheria</taxon>
        <taxon>Artiodactyla</taxon>
        <taxon>Whippomorpha</taxon>
        <taxon>Cetacea</taxon>
        <taxon>Odontoceti</taxon>
        <taxon>Monodontidae</taxon>
        <taxon>Delphinapterus</taxon>
    </lineage>
</organism>
<dbReference type="Proteomes" id="UP000248483">
    <property type="component" value="Unplaced"/>
</dbReference>
<accession>A0A7F8K9U7</accession>
<keyword evidence="2" id="KW-1185">Reference proteome</keyword>
<dbReference type="GeneID" id="115802693"/>
<feature type="compositionally biased region" description="Low complexity" evidence="1">
    <location>
        <begin position="106"/>
        <end position="128"/>
    </location>
</feature>
<dbReference type="KEGG" id="dle:115802693"/>
<reference evidence="3" key="1">
    <citation type="submission" date="2025-08" db="UniProtKB">
        <authorList>
            <consortium name="RefSeq"/>
        </authorList>
    </citation>
    <scope>IDENTIFICATION</scope>
    <source>
        <tissue evidence="3">Blood</tissue>
    </source>
</reference>
<proteinExistence type="predicted"/>
<evidence type="ECO:0000313" key="3">
    <source>
        <dbReference type="RefSeq" id="XP_030617370.1"/>
    </source>
</evidence>
<gene>
    <name evidence="3" type="primary">LOC115802693</name>
</gene>
<feature type="compositionally biased region" description="Basic and acidic residues" evidence="1">
    <location>
        <begin position="8"/>
        <end position="20"/>
    </location>
</feature>